<organism evidence="1 2">
    <name type="scientific">Heterorhabditis bacteriophora</name>
    <name type="common">Entomopathogenic nematode worm</name>
    <dbReference type="NCBI Taxonomy" id="37862"/>
    <lineage>
        <taxon>Eukaryota</taxon>
        <taxon>Metazoa</taxon>
        <taxon>Ecdysozoa</taxon>
        <taxon>Nematoda</taxon>
        <taxon>Chromadorea</taxon>
        <taxon>Rhabditida</taxon>
        <taxon>Rhabditina</taxon>
        <taxon>Rhabditomorpha</taxon>
        <taxon>Strongyloidea</taxon>
        <taxon>Heterorhabditidae</taxon>
        <taxon>Heterorhabditis</taxon>
    </lineage>
</organism>
<proteinExistence type="predicted"/>
<evidence type="ECO:0000313" key="1">
    <source>
        <dbReference type="Proteomes" id="UP000095283"/>
    </source>
</evidence>
<protein>
    <submittedName>
        <fullName evidence="2">Secreted protein</fullName>
    </submittedName>
</protein>
<reference evidence="2" key="1">
    <citation type="submission" date="2016-11" db="UniProtKB">
        <authorList>
            <consortium name="WormBaseParasite"/>
        </authorList>
    </citation>
    <scope>IDENTIFICATION</scope>
</reference>
<name>A0A1I7XE90_HETBA</name>
<evidence type="ECO:0000313" key="2">
    <source>
        <dbReference type="WBParaSite" id="Hba_15972"/>
    </source>
</evidence>
<dbReference type="AlphaFoldDB" id="A0A1I7XE90"/>
<keyword evidence="1" id="KW-1185">Reference proteome</keyword>
<accession>A0A1I7XE90</accession>
<dbReference type="WBParaSite" id="Hba_15972">
    <property type="protein sequence ID" value="Hba_15972"/>
    <property type="gene ID" value="Hba_15972"/>
</dbReference>
<dbReference type="Proteomes" id="UP000095283">
    <property type="component" value="Unplaced"/>
</dbReference>
<sequence>MPCALLWSAFSDKCILSSNLVTIEIVQSERLTVYYVIPFYFDHALSLPYYINRFCC</sequence>